<evidence type="ECO:0000259" key="2">
    <source>
        <dbReference type="Pfam" id="PF11127"/>
    </source>
</evidence>
<evidence type="ECO:0000313" key="3">
    <source>
        <dbReference type="EMBL" id="BAQ49555.1"/>
    </source>
</evidence>
<proteinExistence type="predicted"/>
<dbReference type="Gene3D" id="6.10.140.1340">
    <property type="match status" value="1"/>
</dbReference>
<dbReference type="KEGG" id="maqu:Maq22A_1p36800"/>
<organism evidence="3 4">
    <name type="scientific">Methylobacterium aquaticum</name>
    <dbReference type="NCBI Taxonomy" id="270351"/>
    <lineage>
        <taxon>Bacteria</taxon>
        <taxon>Pseudomonadati</taxon>
        <taxon>Pseudomonadota</taxon>
        <taxon>Alphaproteobacteria</taxon>
        <taxon>Hyphomicrobiales</taxon>
        <taxon>Methylobacteriaceae</taxon>
        <taxon>Methylobacterium</taxon>
    </lineage>
</organism>
<reference evidence="4" key="2">
    <citation type="submission" date="2015-01" db="EMBL/GenBank/DDBJ databases">
        <title>Complete genome sequence of Methylobacterium aquaticum strain 22A.</title>
        <authorList>
            <person name="Tani A."/>
            <person name="Ogura Y."/>
            <person name="Hayashi T."/>
        </authorList>
    </citation>
    <scope>NUCLEOTIDE SEQUENCE [LARGE SCALE GENOMIC DNA]</scope>
    <source>
        <strain evidence="4">MA-22A</strain>
        <plasmid evidence="4">Plasmid pMaq22A_1p DNA</plasmid>
    </source>
</reference>
<feature type="transmembrane region" description="Helical" evidence="1">
    <location>
        <begin position="34"/>
        <end position="58"/>
    </location>
</feature>
<evidence type="ECO:0000256" key="1">
    <source>
        <dbReference type="SAM" id="Phobius"/>
    </source>
</evidence>
<feature type="transmembrane region" description="Helical" evidence="1">
    <location>
        <begin position="12"/>
        <end position="28"/>
    </location>
</feature>
<keyword evidence="3" id="KW-0614">Plasmid</keyword>
<dbReference type="EMBL" id="AP014705">
    <property type="protein sequence ID" value="BAQ49555.1"/>
    <property type="molecule type" value="Genomic_DNA"/>
</dbReference>
<keyword evidence="1" id="KW-1133">Transmembrane helix</keyword>
<name>A0A0C6G151_9HYPH</name>
<feature type="domain" description="Inner membrane protein YgaP-like transmembrane" evidence="2">
    <location>
        <begin position="1"/>
        <end position="65"/>
    </location>
</feature>
<reference evidence="3 4" key="1">
    <citation type="journal article" date="2015" name="Genome Announc.">
        <title>Complete Genome Sequence of Methylobacterium aquaticum Strain 22A, Isolated from Racomitrium japonicum Moss.</title>
        <authorList>
            <person name="Tani A."/>
            <person name="Ogura Y."/>
            <person name="Hayashi T."/>
            <person name="Kimbara K."/>
        </authorList>
    </citation>
    <scope>NUCLEOTIDE SEQUENCE [LARGE SCALE GENOMIC DNA]</scope>
    <source>
        <strain evidence="3 4">MA-22A</strain>
        <plasmid evidence="4">Plasmid pMaq22A_1p DNA</plasmid>
    </source>
</reference>
<dbReference type="AlphaFoldDB" id="A0A0C6G151"/>
<geneLocation type="plasmid" evidence="4">
    <name>pMaq22A_1p DNA</name>
</geneLocation>
<dbReference type="InterPro" id="IPR021309">
    <property type="entry name" value="YgaP-like_TM"/>
</dbReference>
<accession>A0A0C6G151</accession>
<dbReference type="Pfam" id="PF11127">
    <property type="entry name" value="YgaP-like_TM"/>
    <property type="match status" value="1"/>
</dbReference>
<protein>
    <submittedName>
        <fullName evidence="3">Transmembrane protein</fullName>
    </submittedName>
</protein>
<keyword evidence="1" id="KW-0472">Membrane</keyword>
<sequence>MNVNIGTLDRVLRLVAGLLLAGIGAAMASGGWAIAALAIGAVMILTAVVGFCPAYTLLSIDTRSRRPRAS</sequence>
<keyword evidence="1 3" id="KW-0812">Transmembrane</keyword>
<dbReference type="Proteomes" id="UP000061432">
    <property type="component" value="Plasmid pMaq22A_1p"/>
</dbReference>
<dbReference type="PATRIC" id="fig|270351.10.peg.6635"/>
<evidence type="ECO:0000313" key="4">
    <source>
        <dbReference type="Proteomes" id="UP000061432"/>
    </source>
</evidence>
<gene>
    <name evidence="3" type="ORF">Maq22A_1p36800</name>
</gene>